<proteinExistence type="predicted"/>
<name>A0A1M7EWW1_9BACT</name>
<evidence type="ECO:0000313" key="4">
    <source>
        <dbReference type="Proteomes" id="UP000183947"/>
    </source>
</evidence>
<dbReference type="SUPFAM" id="SSF52540">
    <property type="entry name" value="P-loop containing nucleoside triphosphate hydrolases"/>
    <property type="match status" value="1"/>
</dbReference>
<reference evidence="4" key="1">
    <citation type="submission" date="2016-11" db="EMBL/GenBank/DDBJ databases">
        <authorList>
            <person name="Varghese N."/>
            <person name="Submissions S."/>
        </authorList>
    </citation>
    <scope>NUCLEOTIDE SEQUENCE [LARGE SCALE GENOMIC DNA]</scope>
    <source>
        <strain evidence="4">DSM 18569</strain>
    </source>
</reference>
<keyword evidence="3" id="KW-0378">Hydrolase</keyword>
<dbReference type="GO" id="GO:0004527">
    <property type="term" value="F:exonuclease activity"/>
    <property type="evidence" value="ECO:0007669"/>
    <property type="project" value="UniProtKB-KW"/>
</dbReference>
<evidence type="ECO:0000259" key="1">
    <source>
        <dbReference type="Pfam" id="PF13175"/>
    </source>
</evidence>
<dbReference type="InterPro" id="IPR051396">
    <property type="entry name" value="Bact_Antivir_Def_Nuclease"/>
</dbReference>
<keyword evidence="3" id="KW-0269">Exonuclease</keyword>
<dbReference type="AlphaFoldDB" id="A0A1M7EWW1"/>
<dbReference type="PANTHER" id="PTHR43581">
    <property type="entry name" value="ATP/GTP PHOSPHATASE"/>
    <property type="match status" value="1"/>
</dbReference>
<dbReference type="PANTHER" id="PTHR43581:SF2">
    <property type="entry name" value="EXCINUCLEASE ATPASE SUBUNIT"/>
    <property type="match status" value="1"/>
</dbReference>
<dbReference type="InterPro" id="IPR027417">
    <property type="entry name" value="P-loop_NTPase"/>
</dbReference>
<dbReference type="Pfam" id="PF20469">
    <property type="entry name" value="OLD-like_TOPRIM"/>
    <property type="match status" value="1"/>
</dbReference>
<dbReference type="InterPro" id="IPR034139">
    <property type="entry name" value="TOPRIM_OLD"/>
</dbReference>
<dbReference type="Pfam" id="PF13175">
    <property type="entry name" value="AAA_15"/>
    <property type="match status" value="1"/>
</dbReference>
<feature type="domain" description="Endonuclease GajA/Old nuclease/RecF-like AAA" evidence="1">
    <location>
        <begin position="1"/>
        <end position="396"/>
    </location>
</feature>
<evidence type="ECO:0000313" key="3">
    <source>
        <dbReference type="EMBL" id="SHL96304.1"/>
    </source>
</evidence>
<feature type="domain" description="OLD protein-like TOPRIM" evidence="2">
    <location>
        <begin position="449"/>
        <end position="512"/>
    </location>
</feature>
<dbReference type="RefSeq" id="WP_073288289.1">
    <property type="nucleotide sequence ID" value="NZ_FRAS01000027.1"/>
</dbReference>
<protein>
    <submittedName>
        <fullName evidence="3">CRISPR-associated exonuclease Cas4</fullName>
    </submittedName>
</protein>
<dbReference type="Gene3D" id="3.40.50.300">
    <property type="entry name" value="P-loop containing nucleotide triphosphate hydrolases"/>
    <property type="match status" value="1"/>
</dbReference>
<accession>A0A1M7EWW1</accession>
<dbReference type="OrthoDB" id="9805802at2"/>
<sequence>MKIKSLEISNWRSIKSLQLELQDLAIFIGQNNNGKSNILNALLFFFGEIKHTEHDFNDCDTELYVEITFCCLDEFDQNQFQKYVTASGEIKVRKVAQKGSAADLYGYLELPRDVNLREDAMSGFTTAEKRSELPFADQLPAGRITQDQLKSYLAAHIEANRAAIPMEYQLETTPFFGARGIGQSMFGEILYIPAVTVAASELAVKGSSMFNKLYSRVATKISETNPLYRQASAALAALVSSMNRTNPDGSPNTERPEELTRLEELIGAQMEAWKSKLEIEFTAPHVEDAVKLETSVMVFDGKKTDIDRKGNGLQRSLVFALIKAWAVIMKEEREKRRADAGEDGPKRGASHSTYFIFEEPELFLHPQAQRELFTSLKELSQADNQVFLTTHSSSFVNLEDHKSIVIVHKNDFEEGTTIVQCNDDLYHEEDARKLFGLQLLINPERSESFFAKKVVIVEGPTDKAVIPFLAKSLNIFKHEYSFIEASGKEGIPLYIHLFNCFKIKYVVVYDKDHQAHKTPAQLEGATASSQLIEDKIDATYGTSILFDNDIEEEIAFIPSRSKYKPFEALKHVSATGYTIPTQLEQKLRAIYA</sequence>
<keyword evidence="3" id="KW-0540">Nuclease</keyword>
<organism evidence="3 4">
    <name type="scientific">Hymenobacter psychrotolerans DSM 18569</name>
    <dbReference type="NCBI Taxonomy" id="1121959"/>
    <lineage>
        <taxon>Bacteria</taxon>
        <taxon>Pseudomonadati</taxon>
        <taxon>Bacteroidota</taxon>
        <taxon>Cytophagia</taxon>
        <taxon>Cytophagales</taxon>
        <taxon>Hymenobacteraceae</taxon>
        <taxon>Hymenobacter</taxon>
    </lineage>
</organism>
<dbReference type="CDD" id="cd01026">
    <property type="entry name" value="TOPRIM_OLD"/>
    <property type="match status" value="1"/>
</dbReference>
<dbReference type="Proteomes" id="UP000183947">
    <property type="component" value="Unassembled WGS sequence"/>
</dbReference>
<keyword evidence="4" id="KW-1185">Reference proteome</keyword>
<evidence type="ECO:0000259" key="2">
    <source>
        <dbReference type="Pfam" id="PF20469"/>
    </source>
</evidence>
<dbReference type="STRING" id="1121959.SAMN02746009_03706"/>
<gene>
    <name evidence="3" type="ORF">SAMN02746009_03706</name>
</gene>
<dbReference type="EMBL" id="FRAS01000027">
    <property type="protein sequence ID" value="SHL96304.1"/>
    <property type="molecule type" value="Genomic_DNA"/>
</dbReference>
<dbReference type="InterPro" id="IPR041685">
    <property type="entry name" value="AAA_GajA/Old/RecF-like"/>
</dbReference>